<evidence type="ECO:0000313" key="2">
    <source>
        <dbReference type="Proteomes" id="UP000821845"/>
    </source>
</evidence>
<organism evidence="1 2">
    <name type="scientific">Hyalomma asiaticum</name>
    <name type="common">Tick</name>
    <dbReference type="NCBI Taxonomy" id="266040"/>
    <lineage>
        <taxon>Eukaryota</taxon>
        <taxon>Metazoa</taxon>
        <taxon>Ecdysozoa</taxon>
        <taxon>Arthropoda</taxon>
        <taxon>Chelicerata</taxon>
        <taxon>Arachnida</taxon>
        <taxon>Acari</taxon>
        <taxon>Parasitiformes</taxon>
        <taxon>Ixodida</taxon>
        <taxon>Ixodoidea</taxon>
        <taxon>Ixodidae</taxon>
        <taxon>Hyalomminae</taxon>
        <taxon>Hyalomma</taxon>
    </lineage>
</organism>
<reference evidence="1" key="1">
    <citation type="submission" date="2020-05" db="EMBL/GenBank/DDBJ databases">
        <title>Large-scale comparative analyses of tick genomes elucidate their genetic diversity and vector capacities.</title>
        <authorList>
            <person name="Jia N."/>
            <person name="Wang J."/>
            <person name="Shi W."/>
            <person name="Du L."/>
            <person name="Sun Y."/>
            <person name="Zhan W."/>
            <person name="Jiang J."/>
            <person name="Wang Q."/>
            <person name="Zhang B."/>
            <person name="Ji P."/>
            <person name="Sakyi L.B."/>
            <person name="Cui X."/>
            <person name="Yuan T."/>
            <person name="Jiang B."/>
            <person name="Yang W."/>
            <person name="Lam T.T.-Y."/>
            <person name="Chang Q."/>
            <person name="Ding S."/>
            <person name="Wang X."/>
            <person name="Zhu J."/>
            <person name="Ruan X."/>
            <person name="Zhao L."/>
            <person name="Wei J."/>
            <person name="Que T."/>
            <person name="Du C."/>
            <person name="Cheng J."/>
            <person name="Dai P."/>
            <person name="Han X."/>
            <person name="Huang E."/>
            <person name="Gao Y."/>
            <person name="Liu J."/>
            <person name="Shao H."/>
            <person name="Ye R."/>
            <person name="Li L."/>
            <person name="Wei W."/>
            <person name="Wang X."/>
            <person name="Wang C."/>
            <person name="Yang T."/>
            <person name="Huo Q."/>
            <person name="Li W."/>
            <person name="Guo W."/>
            <person name="Chen H."/>
            <person name="Zhou L."/>
            <person name="Ni X."/>
            <person name="Tian J."/>
            <person name="Zhou Y."/>
            <person name="Sheng Y."/>
            <person name="Liu T."/>
            <person name="Pan Y."/>
            <person name="Xia L."/>
            <person name="Li J."/>
            <person name="Zhao F."/>
            <person name="Cao W."/>
        </authorList>
    </citation>
    <scope>NUCLEOTIDE SEQUENCE</scope>
    <source>
        <strain evidence="1">Hyas-2018</strain>
    </source>
</reference>
<gene>
    <name evidence="1" type="ORF">HPB50_011788</name>
</gene>
<dbReference type="Proteomes" id="UP000821845">
    <property type="component" value="Chromosome 5"/>
</dbReference>
<dbReference type="EMBL" id="CM023485">
    <property type="protein sequence ID" value="KAH6930204.1"/>
    <property type="molecule type" value="Genomic_DNA"/>
</dbReference>
<proteinExistence type="predicted"/>
<accession>A0ACB7SBT5</accession>
<protein>
    <submittedName>
        <fullName evidence="1">Uncharacterized protein</fullName>
    </submittedName>
</protein>
<sequence length="737" mass="84175">MSTGTSTGTAKLKRRTSSNCLPTKWVVQGRRQRQEAVLPRQEPRAFDKSHAGRSLRYVSFVLGLGATVSAALFTPPLLFMARFGACERGCQSLAKDLSRSISHKVHPCDDFYEHVCSGWDSTKVQSPLSNYQAAFSRRIVKDMMLKKIPSRSTTAWGKAAGFIYRCLSRVEIHDLSSVTSFLHELGLPWPEKSPTNRQQLLDIFVKASLEFGMPMFVAFYVGRHPARPFVNTIYVTLEGRFSDWTADMEALAERGKADDYLRRCAETVGREGQSYSSMIRQVLQTHFEVVDLERLLWDDAAVPRFYNLSDPDLRRAVNGHLPDESQLWPEDEIVVLQPEFIVKLDEEQLSHSGYQESFKLFLGAYVVWALSPLVSRRLGTRLLVDIGGRSSEAAHRLSKCMQALEMLMPLVKEQLHRDAQKDLWPTWTVARLSARSMVSFFDTYGGLPKAFAYAVLSRLCVNAFNMTNTWHLLDNALAYFPNNTDEPFFDLYRRAAKATVTFFKQSLRRPQHNIHHVPGIVDFDVYRLLVNREVSVFHYLTSSPLYEPWYPAAVISALAGTAVSTQMTALLRMAIYYDRNFQHIRFEDGTPETMRLALDVYRFRNVLKVSGIFHDASKQDHGALYRASIAAHAASRVPEMPEWRRFAADGVHNPSMDEDVRNPFRRFQPEQLFFYLACFAHCGKRGRQRQKSVAICNVALPASPRFRRAFNCLPQNLLITNFTWPDPPMAFDDDPFQ</sequence>
<keyword evidence="2" id="KW-1185">Reference proteome</keyword>
<comment type="caution">
    <text evidence="1">The sequence shown here is derived from an EMBL/GenBank/DDBJ whole genome shotgun (WGS) entry which is preliminary data.</text>
</comment>
<name>A0ACB7SBT5_HYAAI</name>
<evidence type="ECO:0000313" key="1">
    <source>
        <dbReference type="EMBL" id="KAH6930204.1"/>
    </source>
</evidence>